<comment type="catalytic activity">
    <reaction evidence="2">
        <text>4-(gamma-L-glutamylamino)butanoate + H2O = 4-aminobutanoate + L-glutamate</text>
        <dbReference type="Rhea" id="RHEA:19737"/>
        <dbReference type="ChEBI" id="CHEBI:15377"/>
        <dbReference type="ChEBI" id="CHEBI:29985"/>
        <dbReference type="ChEBI" id="CHEBI:58800"/>
        <dbReference type="ChEBI" id="CHEBI:59888"/>
        <dbReference type="EC" id="3.5.1.94"/>
    </reaction>
</comment>
<dbReference type="SUPFAM" id="SSF52317">
    <property type="entry name" value="Class I glutamine amidotransferase-like"/>
    <property type="match status" value="1"/>
</dbReference>
<protein>
    <recommendedName>
        <fullName evidence="5">gamma-glutamyl-gamma-aminobutyrate hydrolase</fullName>
        <ecNumber evidence="5">3.5.1.94</ecNumber>
    </recommendedName>
</protein>
<dbReference type="GO" id="GO:0006598">
    <property type="term" value="P:polyamine catabolic process"/>
    <property type="evidence" value="ECO:0007669"/>
    <property type="project" value="TreeGrafter"/>
</dbReference>
<evidence type="ECO:0000313" key="6">
    <source>
        <dbReference type="EMBL" id="PCE22730.1"/>
    </source>
</evidence>
<sequence>MCVFYAGVSTRLRAACAVCAAHSNEANGSSVYHARHGPLTTSARLFRWPGALRTAAESCRAYGAAQAAPRSIQILQRAMQTRPVVGISADRNMMGVHPSHMTGEKYIAAIVDGSQALALLLPALGDRQASADILQAVDGLLFTGSYSNVEPQRYGGHASAPGTLHDPARDATTLPLMRAAIAAGVPVLAICRGFQEMNVVFGGTLHQSVHTVEGLDDHRENKEDTLDTQYGPSHSLQLTPGGVLQQLAAGAAQVRVNSLHGQGIERLGAGLVTEAVAPDGLIEAVSVEGARAFTLGVQWHPEWKFAADPLSTAIFRAFGDACRARIRNRAGALSAG</sequence>
<reference evidence="6 7" key="1">
    <citation type="submission" date="2017-01" db="EMBL/GenBank/DDBJ databases">
        <title>Whole-Genome Shotgun Sequencing of Two beta-Proteobacterial Species in Search of the Bulgecin Biosynthetic Cluster.</title>
        <authorList>
            <person name="Horsman M.E."/>
            <person name="Marous D.R."/>
            <person name="Li R."/>
            <person name="Oliver R.A."/>
            <person name="Byun B."/>
            <person name="Emrich S.J."/>
            <person name="Boggess B."/>
            <person name="Townsend C.A."/>
            <person name="Mobashery S."/>
        </authorList>
    </citation>
    <scope>NUCLEOTIDE SEQUENCE [LARGE SCALE GENOMIC DNA]</scope>
    <source>
        <strain evidence="6 7">ATCC 31363</strain>
    </source>
</reference>
<dbReference type="EC" id="3.5.1.94" evidence="5"/>
<dbReference type="Pfam" id="PF07722">
    <property type="entry name" value="Peptidase_C26"/>
    <property type="match status" value="1"/>
</dbReference>
<dbReference type="Proteomes" id="UP000218022">
    <property type="component" value="Unassembled WGS sequence"/>
</dbReference>
<evidence type="ECO:0000256" key="4">
    <source>
        <dbReference type="ARBA" id="ARBA00060634"/>
    </source>
</evidence>
<evidence type="ECO:0000256" key="2">
    <source>
        <dbReference type="ARBA" id="ARBA00052718"/>
    </source>
</evidence>
<comment type="similarity">
    <text evidence="1">Belongs to the peptidase C26 family.</text>
</comment>
<evidence type="ECO:0000256" key="5">
    <source>
        <dbReference type="ARBA" id="ARBA00066788"/>
    </source>
</evidence>
<dbReference type="GO" id="GO:0033969">
    <property type="term" value="F:gamma-glutamyl-gamma-aminobutyrate hydrolase activity"/>
    <property type="evidence" value="ECO:0007669"/>
    <property type="project" value="UniProtKB-EC"/>
</dbReference>
<organism evidence="6 7">
    <name type="scientific">Paraburkholderia acidicola</name>
    <dbReference type="NCBI Taxonomy" id="1912599"/>
    <lineage>
        <taxon>Bacteria</taxon>
        <taxon>Pseudomonadati</taxon>
        <taxon>Pseudomonadota</taxon>
        <taxon>Betaproteobacteria</taxon>
        <taxon>Burkholderiales</taxon>
        <taxon>Burkholderiaceae</taxon>
        <taxon>Paraburkholderia</taxon>
    </lineage>
</organism>
<comment type="pathway">
    <text evidence="4">Amine and polyamine degradation; putrescine degradation; 4-aminobutanoate from putrescine: step 4/4.</text>
</comment>
<evidence type="ECO:0000313" key="7">
    <source>
        <dbReference type="Proteomes" id="UP000218022"/>
    </source>
</evidence>
<dbReference type="FunFam" id="3.40.50.880:FF:000030">
    <property type="entry name" value="Gamma-glutamyl-gamma-aminobutyrate hydrolase PuuD"/>
    <property type="match status" value="1"/>
</dbReference>
<dbReference type="EMBL" id="MTZV01000006">
    <property type="protein sequence ID" value="PCE22730.1"/>
    <property type="molecule type" value="Genomic_DNA"/>
</dbReference>
<dbReference type="InterPro" id="IPR029062">
    <property type="entry name" value="Class_I_gatase-like"/>
</dbReference>
<dbReference type="PANTHER" id="PTHR43235">
    <property type="entry name" value="GLUTAMINE AMIDOTRANSFERASE PB2B2.05-RELATED"/>
    <property type="match status" value="1"/>
</dbReference>
<dbReference type="GO" id="GO:0005829">
    <property type="term" value="C:cytosol"/>
    <property type="evidence" value="ECO:0007669"/>
    <property type="project" value="TreeGrafter"/>
</dbReference>
<dbReference type="PANTHER" id="PTHR43235:SF1">
    <property type="entry name" value="GLUTAMINE AMIDOTRANSFERASE PB2B2.05-RELATED"/>
    <property type="match status" value="1"/>
</dbReference>
<dbReference type="AlphaFoldDB" id="A0A2A4EQP1"/>
<proteinExistence type="inferred from homology"/>
<dbReference type="PROSITE" id="PS51273">
    <property type="entry name" value="GATASE_TYPE_1"/>
    <property type="match status" value="1"/>
</dbReference>
<dbReference type="CDD" id="cd01745">
    <property type="entry name" value="GATase1_2"/>
    <property type="match status" value="1"/>
</dbReference>
<comment type="caution">
    <text evidence="6">The sequence shown here is derived from an EMBL/GenBank/DDBJ whole genome shotgun (WGS) entry which is preliminary data.</text>
</comment>
<dbReference type="InterPro" id="IPR011697">
    <property type="entry name" value="Peptidase_C26"/>
</dbReference>
<keyword evidence="6" id="KW-0378">Hydrolase</keyword>
<comment type="function">
    <text evidence="3">Involved in the breakdown of putrescine via hydrolysis of the gamma-glutamyl linkage of gamma-glutamyl-gamma-aminobutyrate.</text>
</comment>
<dbReference type="Gene3D" id="3.40.50.880">
    <property type="match status" value="1"/>
</dbReference>
<evidence type="ECO:0000256" key="1">
    <source>
        <dbReference type="ARBA" id="ARBA00011083"/>
    </source>
</evidence>
<gene>
    <name evidence="6" type="ORF">BWP39_23915</name>
</gene>
<name>A0A2A4EQP1_9BURK</name>
<accession>A0A2A4EQP1</accession>
<dbReference type="InterPro" id="IPR044668">
    <property type="entry name" value="PuuD-like"/>
</dbReference>
<evidence type="ECO:0000256" key="3">
    <source>
        <dbReference type="ARBA" id="ARBA00055068"/>
    </source>
</evidence>